<organism evidence="4 5">
    <name type="scientific">Luteibaculum oceani</name>
    <dbReference type="NCBI Taxonomy" id="1294296"/>
    <lineage>
        <taxon>Bacteria</taxon>
        <taxon>Pseudomonadati</taxon>
        <taxon>Bacteroidota</taxon>
        <taxon>Flavobacteriia</taxon>
        <taxon>Flavobacteriales</taxon>
        <taxon>Luteibaculaceae</taxon>
        <taxon>Luteibaculum</taxon>
    </lineage>
</organism>
<evidence type="ECO:0000313" key="5">
    <source>
        <dbReference type="Proteomes" id="UP000321168"/>
    </source>
</evidence>
<dbReference type="EMBL" id="VORB01000002">
    <property type="protein sequence ID" value="TXC81932.1"/>
    <property type="molecule type" value="Genomic_DNA"/>
</dbReference>
<dbReference type="AlphaFoldDB" id="A0A5C6V939"/>
<evidence type="ECO:0000256" key="1">
    <source>
        <dbReference type="ARBA" id="ARBA00022729"/>
    </source>
</evidence>
<evidence type="ECO:0000259" key="3">
    <source>
        <dbReference type="Pfam" id="PF18962"/>
    </source>
</evidence>
<dbReference type="InterPro" id="IPR026444">
    <property type="entry name" value="Secre_tail"/>
</dbReference>
<reference evidence="4 5" key="1">
    <citation type="submission" date="2019-08" db="EMBL/GenBank/DDBJ databases">
        <title>Genome of Luteibaculum oceani JCM 18817.</title>
        <authorList>
            <person name="Bowman J.P."/>
        </authorList>
    </citation>
    <scope>NUCLEOTIDE SEQUENCE [LARGE SCALE GENOMIC DNA]</scope>
    <source>
        <strain evidence="4 5">JCM 18817</strain>
    </source>
</reference>
<dbReference type="Pfam" id="PF18962">
    <property type="entry name" value="Por_Secre_tail"/>
    <property type="match status" value="2"/>
</dbReference>
<dbReference type="OrthoDB" id="9805017at2"/>
<dbReference type="NCBIfam" id="TIGR04183">
    <property type="entry name" value="Por_Secre_tail"/>
    <property type="match status" value="2"/>
</dbReference>
<keyword evidence="5" id="KW-1185">Reference proteome</keyword>
<feature type="domain" description="Secretion system C-terminal sorting" evidence="3">
    <location>
        <begin position="29"/>
        <end position="100"/>
    </location>
</feature>
<feature type="signal peptide" evidence="2">
    <location>
        <begin position="1"/>
        <end position="21"/>
    </location>
</feature>
<sequence length="195" mass="22542">MIFRQLILLFAFLAFICSLSAQDNDTLIIYPNPFTDTAHFEIKNLEQDTITLRVFNRWGETIQSFYVNTVLSGNVKDTLVANSLEQGTYFVEYRVNSGEKNRLITKTQTTTIEDLYSNDEVLSIFPNPTQDELSIQAKEPIHSVELMDLVGKKLLFRDGMRGNTVKMELYNFIPGTYVVRVYLWNSKISKRIILH</sequence>
<gene>
    <name evidence="4" type="ORF">FRX97_02240</name>
</gene>
<name>A0A5C6V939_9FLAO</name>
<protein>
    <submittedName>
        <fullName evidence="4">T9SS type A sorting domain-containing protein</fullName>
    </submittedName>
</protein>
<evidence type="ECO:0000256" key="2">
    <source>
        <dbReference type="SAM" id="SignalP"/>
    </source>
</evidence>
<dbReference type="Proteomes" id="UP000321168">
    <property type="component" value="Unassembled WGS sequence"/>
</dbReference>
<proteinExistence type="predicted"/>
<comment type="caution">
    <text evidence="4">The sequence shown here is derived from an EMBL/GenBank/DDBJ whole genome shotgun (WGS) entry which is preliminary data.</text>
</comment>
<feature type="chain" id="PRO_5022845714" evidence="2">
    <location>
        <begin position="22"/>
        <end position="195"/>
    </location>
</feature>
<dbReference type="RefSeq" id="WP_147012952.1">
    <property type="nucleotide sequence ID" value="NZ_VORB01000002.1"/>
</dbReference>
<keyword evidence="1 2" id="KW-0732">Signal</keyword>
<feature type="domain" description="Secretion system C-terminal sorting" evidence="3">
    <location>
        <begin position="124"/>
        <end position="193"/>
    </location>
</feature>
<accession>A0A5C6V939</accession>
<evidence type="ECO:0000313" key="4">
    <source>
        <dbReference type="EMBL" id="TXC81932.1"/>
    </source>
</evidence>